<reference evidence="14" key="1">
    <citation type="submission" date="2021-12" db="EMBL/GenBank/DDBJ databases">
        <authorList>
            <person name="King R."/>
        </authorList>
    </citation>
    <scope>NUCLEOTIDE SEQUENCE</scope>
</reference>
<evidence type="ECO:0000256" key="1">
    <source>
        <dbReference type="ARBA" id="ARBA00004141"/>
    </source>
</evidence>
<dbReference type="InterPro" id="IPR001873">
    <property type="entry name" value="ENaC"/>
</dbReference>
<evidence type="ECO:0000256" key="7">
    <source>
        <dbReference type="ARBA" id="ARBA00023053"/>
    </source>
</evidence>
<evidence type="ECO:0000256" key="6">
    <source>
        <dbReference type="ARBA" id="ARBA00022989"/>
    </source>
</evidence>
<keyword evidence="5 12" id="KW-0812">Transmembrane</keyword>
<dbReference type="Gene3D" id="2.60.470.10">
    <property type="entry name" value="Acid-sensing ion channels like domains"/>
    <property type="match status" value="1"/>
</dbReference>
<evidence type="ECO:0000256" key="2">
    <source>
        <dbReference type="ARBA" id="ARBA00007193"/>
    </source>
</evidence>
<keyword evidence="7" id="KW-0915">Sodium</keyword>
<dbReference type="Pfam" id="PF00858">
    <property type="entry name" value="ASC"/>
    <property type="match status" value="1"/>
</dbReference>
<name>A0ABN8AZX9_CHISP</name>
<dbReference type="PANTHER" id="PTHR11690:SF237">
    <property type="entry name" value="PICKPOCKET 16-RELATED"/>
    <property type="match status" value="1"/>
</dbReference>
<evidence type="ECO:0000256" key="9">
    <source>
        <dbReference type="ARBA" id="ARBA00023136"/>
    </source>
</evidence>
<keyword evidence="3 12" id="KW-0813">Transport</keyword>
<comment type="subcellular location">
    <subcellularLocation>
        <location evidence="1">Membrane</location>
        <topology evidence="1">Multi-pass membrane protein</topology>
    </subcellularLocation>
</comment>
<dbReference type="PRINTS" id="PR01078">
    <property type="entry name" value="AMINACHANNEL"/>
</dbReference>
<proteinExistence type="inferred from homology"/>
<feature type="transmembrane region" description="Helical" evidence="13">
    <location>
        <begin position="461"/>
        <end position="494"/>
    </location>
</feature>
<keyword evidence="8 12" id="KW-0406">Ion transport</keyword>
<evidence type="ECO:0000313" key="15">
    <source>
        <dbReference type="Proteomes" id="UP001153292"/>
    </source>
</evidence>
<evidence type="ECO:0000256" key="11">
    <source>
        <dbReference type="ARBA" id="ARBA00023303"/>
    </source>
</evidence>
<dbReference type="EMBL" id="OU963895">
    <property type="protein sequence ID" value="CAH0402051.1"/>
    <property type="molecule type" value="Genomic_DNA"/>
</dbReference>
<evidence type="ECO:0008006" key="16">
    <source>
        <dbReference type="Google" id="ProtNLM"/>
    </source>
</evidence>
<keyword evidence="9 13" id="KW-0472">Membrane</keyword>
<keyword evidence="10 12" id="KW-0739">Sodium transport</keyword>
<keyword evidence="11 12" id="KW-0407">Ion channel</keyword>
<organism evidence="14 15">
    <name type="scientific">Chilo suppressalis</name>
    <name type="common">Asiatic rice borer moth</name>
    <dbReference type="NCBI Taxonomy" id="168631"/>
    <lineage>
        <taxon>Eukaryota</taxon>
        <taxon>Metazoa</taxon>
        <taxon>Ecdysozoa</taxon>
        <taxon>Arthropoda</taxon>
        <taxon>Hexapoda</taxon>
        <taxon>Insecta</taxon>
        <taxon>Pterygota</taxon>
        <taxon>Neoptera</taxon>
        <taxon>Endopterygota</taxon>
        <taxon>Lepidoptera</taxon>
        <taxon>Glossata</taxon>
        <taxon>Ditrysia</taxon>
        <taxon>Pyraloidea</taxon>
        <taxon>Crambidae</taxon>
        <taxon>Crambinae</taxon>
        <taxon>Chilo</taxon>
    </lineage>
</organism>
<feature type="transmembrane region" description="Helical" evidence="13">
    <location>
        <begin position="59"/>
        <end position="82"/>
    </location>
</feature>
<dbReference type="PANTHER" id="PTHR11690">
    <property type="entry name" value="AMILORIDE-SENSITIVE SODIUM CHANNEL-RELATED"/>
    <property type="match status" value="1"/>
</dbReference>
<accession>A0ABN8AZX9</accession>
<comment type="similarity">
    <text evidence="2 12">Belongs to the amiloride-sensitive sodium channel (TC 1.A.6) family.</text>
</comment>
<gene>
    <name evidence="14" type="ORF">CHILSU_LOCUS5289</name>
</gene>
<evidence type="ECO:0000256" key="3">
    <source>
        <dbReference type="ARBA" id="ARBA00022448"/>
    </source>
</evidence>
<evidence type="ECO:0000256" key="13">
    <source>
        <dbReference type="SAM" id="Phobius"/>
    </source>
</evidence>
<evidence type="ECO:0000256" key="4">
    <source>
        <dbReference type="ARBA" id="ARBA00022461"/>
    </source>
</evidence>
<protein>
    <recommendedName>
        <fullName evidence="16">Sodium channel protein Nach</fullName>
    </recommendedName>
</protein>
<keyword evidence="6 13" id="KW-1133">Transmembrane helix</keyword>
<sequence length="542" mass="62795">MVFNIEDLMIKEKKISDINKKPSANSFCSSKIVEFCNRTDLHGYKYIVMKDLNRFERSCWALAVMVSLVIGIYFVVTAYRWYARNPIVTVIESTQAAIWDVPFPAVTICDLNLISRKAAQNFARDVKRPENVSEGLVFDAVRYAPLLHASYTIPVEHKRVLYILQSILDFNDISVDDFFKKLSPVSTCNQLIERCMWKNTLYRCNKLFRSVFTVQNMCCTFNYFAVHNTTDNDQYPRRVASCGYQTALTVIVNTDPDDYYSAFVASQGALVFIDDAYNMPDMDSPVRLMSPFTEVMIALSPERTYSTPGIKGFSPEQRQCYFIDEIKIGVFQQYSFHNCIIQQKVEYMKMTCRCVPFYFPTKDNYRVCNFYDIDCLESILKINEFPNMEDSGRKIQCLPECEHFNYHFEVALGTLSQNVHLNGHPFLDGLSLVNRSLLNVFFNDLVSTKYRRDVYLNWQNILASFGGLLSLMLGFTLISGFDLILYTFGVLYSYMTHSVAKKNSRVKKDISKEGAPEFYKKNAWQDNKLKTNTKGVRNLRRW</sequence>
<keyword evidence="15" id="KW-1185">Reference proteome</keyword>
<dbReference type="Proteomes" id="UP001153292">
    <property type="component" value="Chromosome 2"/>
</dbReference>
<keyword evidence="4 12" id="KW-0894">Sodium channel</keyword>
<evidence type="ECO:0000256" key="8">
    <source>
        <dbReference type="ARBA" id="ARBA00023065"/>
    </source>
</evidence>
<evidence type="ECO:0000313" key="14">
    <source>
        <dbReference type="EMBL" id="CAH0402051.1"/>
    </source>
</evidence>
<evidence type="ECO:0000256" key="10">
    <source>
        <dbReference type="ARBA" id="ARBA00023201"/>
    </source>
</evidence>
<evidence type="ECO:0000256" key="12">
    <source>
        <dbReference type="RuleBase" id="RU000679"/>
    </source>
</evidence>
<evidence type="ECO:0000256" key="5">
    <source>
        <dbReference type="ARBA" id="ARBA00022692"/>
    </source>
</evidence>